<organism evidence="8 9">
    <name type="scientific">Mya arenaria</name>
    <name type="common">Soft-shell clam</name>
    <dbReference type="NCBI Taxonomy" id="6604"/>
    <lineage>
        <taxon>Eukaryota</taxon>
        <taxon>Metazoa</taxon>
        <taxon>Spiralia</taxon>
        <taxon>Lophotrochozoa</taxon>
        <taxon>Mollusca</taxon>
        <taxon>Bivalvia</taxon>
        <taxon>Autobranchia</taxon>
        <taxon>Heteroconchia</taxon>
        <taxon>Euheterodonta</taxon>
        <taxon>Imparidentia</taxon>
        <taxon>Neoheterodontei</taxon>
        <taxon>Myida</taxon>
        <taxon>Myoidea</taxon>
        <taxon>Myidae</taxon>
        <taxon>Mya</taxon>
    </lineage>
</organism>
<sequence>MCGGSQVDDDDNSGSGKGKFGYAYGDPKKLLYPTDSDGNQCGIGAYSSRPNLAYFDIMQCTKVGFAAIATGCPTPSICVADCPSQYHTYLEVIADYSKATDMLCKDSVSSDPLNDVTSPYNTYLKSTLIDTELCASYYVSSTALVGRCIPSIFVDGLNYAAQLQANGHKLETVDGEYLAKFYALQNYAELVFKDVLNSWWHILVGLGVGALFCFFWIVLLRWIAGIVVWITIALFLGCWIFACAWSYYRYYTMKNSETPAQEYNVAPLFSGEFEYYLQIRKTWLFFELIKEASRAISNMIFVLIWPIIPFLLQIVFLCYYVASAAYVGSMGSKDFYNNGTNTTDNGGVYTIPLEIFLLFMFFWCMNFIVALGQMTLAGSIASYYFAYEKPKDIPAFPILGAFYRSIRYHLGSLAFGSLLIAIVQMIRVGLEYIDHKMKGSENCLAKFILKIVVLDKVTDFILFISKLCCVSAVGAASFFFFGVEDLEMNDGSAEKPYYMSKGLMKVLGKKNKQLKEPEGKD</sequence>
<evidence type="ECO:0000256" key="3">
    <source>
        <dbReference type="ARBA" id="ARBA00022692"/>
    </source>
</evidence>
<dbReference type="Pfam" id="PF04515">
    <property type="entry name" value="Choline_transpo"/>
    <property type="match status" value="1"/>
</dbReference>
<gene>
    <name evidence="8" type="ORF">MAR_033569</name>
</gene>
<keyword evidence="5 7" id="KW-0472">Membrane</keyword>
<comment type="similarity">
    <text evidence="2 7">Belongs to the CTL (choline transporter-like) family.</text>
</comment>
<feature type="transmembrane region" description="Helical" evidence="7">
    <location>
        <begin position="408"/>
        <end position="430"/>
    </location>
</feature>
<reference evidence="8" key="1">
    <citation type="submission" date="2022-11" db="EMBL/GenBank/DDBJ databases">
        <title>Centuries of genome instability and evolution in soft-shell clam transmissible cancer (bioRxiv).</title>
        <authorList>
            <person name="Hart S.F.M."/>
            <person name="Yonemitsu M.A."/>
            <person name="Giersch R.M."/>
            <person name="Beal B.F."/>
            <person name="Arriagada G."/>
            <person name="Davis B.W."/>
            <person name="Ostrander E.A."/>
            <person name="Goff S.P."/>
            <person name="Metzger M.J."/>
        </authorList>
    </citation>
    <scope>NUCLEOTIDE SEQUENCE</scope>
    <source>
        <strain evidence="8">MELC-2E11</strain>
        <tissue evidence="8">Siphon/mantle</tissue>
    </source>
</reference>
<feature type="transmembrane region" description="Helical" evidence="7">
    <location>
        <begin position="199"/>
        <end position="220"/>
    </location>
</feature>
<keyword evidence="3 7" id="KW-0812">Transmembrane</keyword>
<keyword evidence="6" id="KW-0325">Glycoprotein</keyword>
<dbReference type="PANTHER" id="PTHR12385">
    <property type="entry name" value="CHOLINE TRANSPORTER-LIKE (SLC FAMILY 44)"/>
    <property type="match status" value="1"/>
</dbReference>
<evidence type="ECO:0000256" key="4">
    <source>
        <dbReference type="ARBA" id="ARBA00022989"/>
    </source>
</evidence>
<keyword evidence="4 7" id="KW-1133">Transmembrane helix</keyword>
<evidence type="ECO:0000313" key="9">
    <source>
        <dbReference type="Proteomes" id="UP001164746"/>
    </source>
</evidence>
<evidence type="ECO:0000313" key="8">
    <source>
        <dbReference type="EMBL" id="WAR31027.1"/>
    </source>
</evidence>
<evidence type="ECO:0000256" key="1">
    <source>
        <dbReference type="ARBA" id="ARBA00004141"/>
    </source>
</evidence>
<dbReference type="EMBL" id="CP111028">
    <property type="protein sequence ID" value="WAR31027.1"/>
    <property type="molecule type" value="Genomic_DNA"/>
</dbReference>
<feature type="transmembrane region" description="Helical" evidence="7">
    <location>
        <begin position="460"/>
        <end position="483"/>
    </location>
</feature>
<evidence type="ECO:0000256" key="7">
    <source>
        <dbReference type="RuleBase" id="RU368066"/>
    </source>
</evidence>
<evidence type="ECO:0000256" key="5">
    <source>
        <dbReference type="ARBA" id="ARBA00023136"/>
    </source>
</evidence>
<evidence type="ECO:0000256" key="6">
    <source>
        <dbReference type="ARBA" id="ARBA00023180"/>
    </source>
</evidence>
<feature type="transmembrane region" description="Helical" evidence="7">
    <location>
        <begin position="226"/>
        <end position="248"/>
    </location>
</feature>
<feature type="transmembrane region" description="Helical" evidence="7">
    <location>
        <begin position="300"/>
        <end position="322"/>
    </location>
</feature>
<name>A0ABY7G9D4_MYAAR</name>
<keyword evidence="9" id="KW-1185">Reference proteome</keyword>
<evidence type="ECO:0000256" key="2">
    <source>
        <dbReference type="ARBA" id="ARBA00007168"/>
    </source>
</evidence>
<dbReference type="InterPro" id="IPR007603">
    <property type="entry name" value="Choline_transptr-like"/>
</dbReference>
<proteinExistence type="inferred from homology"/>
<dbReference type="PANTHER" id="PTHR12385:SF14">
    <property type="entry name" value="CHOLINE TRANSPORTER-LIKE 2"/>
    <property type="match status" value="1"/>
</dbReference>
<comment type="caution">
    <text evidence="7">Lacks conserved residue(s) required for the propagation of feature annotation.</text>
</comment>
<feature type="transmembrane region" description="Helical" evidence="7">
    <location>
        <begin position="355"/>
        <end position="387"/>
    </location>
</feature>
<protein>
    <recommendedName>
        <fullName evidence="7">Choline transporter-like protein</fullName>
    </recommendedName>
</protein>
<comment type="function">
    <text evidence="7">Choline transporter.</text>
</comment>
<accession>A0ABY7G9D4</accession>
<comment type="subcellular location">
    <subcellularLocation>
        <location evidence="7">Cell membrane</location>
        <topology evidence="7">Multi-pass membrane protein</topology>
    </subcellularLocation>
    <subcellularLocation>
        <location evidence="1">Membrane</location>
        <topology evidence="1">Multi-pass membrane protein</topology>
    </subcellularLocation>
</comment>
<dbReference type="Proteomes" id="UP001164746">
    <property type="component" value="Chromosome 17"/>
</dbReference>